<dbReference type="PANTHER" id="PTHR43649">
    <property type="entry name" value="ARABINOSE-BINDING PROTEIN-RELATED"/>
    <property type="match status" value="1"/>
</dbReference>
<dbReference type="SUPFAM" id="SSF53850">
    <property type="entry name" value="Periplasmic binding protein-like II"/>
    <property type="match status" value="1"/>
</dbReference>
<accession>A0A927CQR8</accession>
<dbReference type="EMBL" id="JACXIY010000037">
    <property type="protein sequence ID" value="MBD2871842.1"/>
    <property type="molecule type" value="Genomic_DNA"/>
</dbReference>
<dbReference type="InterPro" id="IPR006059">
    <property type="entry name" value="SBP"/>
</dbReference>
<protein>
    <submittedName>
        <fullName evidence="2">Sugar ABC transporter substrate-binding protein</fullName>
    </submittedName>
</protein>
<dbReference type="Gene3D" id="3.40.190.10">
    <property type="entry name" value="Periplasmic binding protein-like II"/>
    <property type="match status" value="1"/>
</dbReference>
<dbReference type="Proteomes" id="UP000632125">
    <property type="component" value="Unassembled WGS sequence"/>
</dbReference>
<keyword evidence="1" id="KW-0732">Signal</keyword>
<evidence type="ECO:0000313" key="2">
    <source>
        <dbReference type="EMBL" id="MBD2871842.1"/>
    </source>
</evidence>
<proteinExistence type="predicted"/>
<sequence>MRGIKKGLWGMVLLLLIGQLAACSGSGENNKTSAGGSGEADGPSETVTLRIMDWSDSIKTVREEFHKRFMEKYPNIKIEYTQLTIDQFKNTVLTAVKSGEAPDLFPVPTGMKLSALVKDGWFQPLDPYLDQSFKDKFVDGTFQNGTTMANDQIYSIPEAASLPSSLVFYNKKLFREAGLDPENPPATYSEFREAAKKITEAGKGRYYGMIEGGKQNNRWTTTAKEWASLGGAGLSGSSPINLATGETTYDSQEVLDVFDLFAGLRDDGSFHPNTMSISAPEARALFGQGQAGFIVQGAWCIGVWNKENPDLEYGVMAPPVPDSGRKGSIPVLSSQPWIGLSADSKHPEEAALYLKEYYGGDYFQQERVSSGDAFSVVKGINEQYSKVEQLKQYYDIVQEYGRLIPDPNIGNPASSAVFNQFKDVHPDLGELLGGTVSGALKDYKTPLASYSAQVDKAWQAAIEAAKKEGAAVEASDFVFENWDPMKDFMPEDYRTSK</sequence>
<evidence type="ECO:0000256" key="1">
    <source>
        <dbReference type="SAM" id="SignalP"/>
    </source>
</evidence>
<evidence type="ECO:0000313" key="3">
    <source>
        <dbReference type="Proteomes" id="UP000632125"/>
    </source>
</evidence>
<dbReference type="InterPro" id="IPR050490">
    <property type="entry name" value="Bact_solute-bd_prot1"/>
</dbReference>
<dbReference type="AlphaFoldDB" id="A0A927CQR8"/>
<name>A0A927CQR8_9BACL</name>
<comment type="caution">
    <text evidence="2">The sequence shown here is derived from an EMBL/GenBank/DDBJ whole genome shotgun (WGS) entry which is preliminary data.</text>
</comment>
<keyword evidence="3" id="KW-1185">Reference proteome</keyword>
<feature type="chain" id="PRO_5038972375" evidence="1">
    <location>
        <begin position="22"/>
        <end position="497"/>
    </location>
</feature>
<dbReference type="Pfam" id="PF01547">
    <property type="entry name" value="SBP_bac_1"/>
    <property type="match status" value="1"/>
</dbReference>
<organism evidence="2 3">
    <name type="scientific">Paenibacillus arenilitoris</name>
    <dbReference type="NCBI Taxonomy" id="2772299"/>
    <lineage>
        <taxon>Bacteria</taxon>
        <taxon>Bacillati</taxon>
        <taxon>Bacillota</taxon>
        <taxon>Bacilli</taxon>
        <taxon>Bacillales</taxon>
        <taxon>Paenibacillaceae</taxon>
        <taxon>Paenibacillus</taxon>
    </lineage>
</organism>
<dbReference type="CDD" id="cd13585">
    <property type="entry name" value="PBP2_TMBP_like"/>
    <property type="match status" value="1"/>
</dbReference>
<reference evidence="2" key="1">
    <citation type="submission" date="2020-09" db="EMBL/GenBank/DDBJ databases">
        <title>A novel bacterium of genus Paenibacillus, isolated from South China Sea.</title>
        <authorList>
            <person name="Huang H."/>
            <person name="Mo K."/>
            <person name="Hu Y."/>
        </authorList>
    </citation>
    <scope>NUCLEOTIDE SEQUENCE</scope>
    <source>
        <strain evidence="2">IB182493</strain>
    </source>
</reference>
<dbReference type="RefSeq" id="WP_190866007.1">
    <property type="nucleotide sequence ID" value="NZ_JACXIY010000037.1"/>
</dbReference>
<gene>
    <name evidence="2" type="ORF">IDH41_25005</name>
</gene>
<feature type="signal peptide" evidence="1">
    <location>
        <begin position="1"/>
        <end position="21"/>
    </location>
</feature>
<dbReference type="PANTHER" id="PTHR43649:SF12">
    <property type="entry name" value="DIACETYLCHITOBIOSE BINDING PROTEIN DASA"/>
    <property type="match status" value="1"/>
</dbReference>